<sequence>MPAIDWSNLFGFTMSPIELFIRGTLTFFFLFSMFRFIVRRDVGALGLSDLLVLVIIADASQNAMAGDYKSVPDGFVLMSTIIGWSLVLNFLSFRFPLIRRVVLPRPLCIVKDGVKQEAVLKRELIADEELAEMLREHEVEDIAQVKRAYLEPDGQVTVIRKRGGAAEHRDRHRAY</sequence>
<evidence type="ECO:0000256" key="6">
    <source>
        <dbReference type="ARBA" id="ARBA00023136"/>
    </source>
</evidence>
<evidence type="ECO:0000256" key="4">
    <source>
        <dbReference type="ARBA" id="ARBA00022692"/>
    </source>
</evidence>
<dbReference type="OrthoDB" id="8617494at2"/>
<keyword evidence="6 7" id="KW-0472">Membrane</keyword>
<evidence type="ECO:0000256" key="1">
    <source>
        <dbReference type="ARBA" id="ARBA00004651"/>
    </source>
</evidence>
<comment type="similarity">
    <text evidence="2">Belongs to the UPF0702 family.</text>
</comment>
<dbReference type="AlphaFoldDB" id="A0A4Y9T996"/>
<evidence type="ECO:0000256" key="5">
    <source>
        <dbReference type="ARBA" id="ARBA00022989"/>
    </source>
</evidence>
<comment type="subcellular location">
    <subcellularLocation>
        <location evidence="1">Cell membrane</location>
        <topology evidence="1">Multi-pass membrane protein</topology>
    </subcellularLocation>
</comment>
<dbReference type="Pfam" id="PF04239">
    <property type="entry name" value="DUF421"/>
    <property type="match status" value="1"/>
</dbReference>
<evidence type="ECO:0000259" key="8">
    <source>
        <dbReference type="Pfam" id="PF04239"/>
    </source>
</evidence>
<feature type="transmembrane region" description="Helical" evidence="7">
    <location>
        <begin position="75"/>
        <end position="95"/>
    </location>
</feature>
<evidence type="ECO:0000313" key="9">
    <source>
        <dbReference type="EMBL" id="TFW35665.1"/>
    </source>
</evidence>
<reference evidence="9 10" key="1">
    <citation type="submission" date="2019-03" db="EMBL/GenBank/DDBJ databases">
        <title>Draft genome of Massilia hortus sp. nov., a novel bacterial species of the Oxalobacteraceae family.</title>
        <authorList>
            <person name="Peta V."/>
            <person name="Raths R."/>
            <person name="Bucking H."/>
        </authorList>
    </citation>
    <scope>NUCLEOTIDE SEQUENCE [LARGE SCALE GENOMIC DNA]</scope>
    <source>
        <strain evidence="9 10">ONC3</strain>
    </source>
</reference>
<dbReference type="RefSeq" id="WP_135187984.1">
    <property type="nucleotide sequence ID" value="NZ_SPUM01000008.1"/>
</dbReference>
<feature type="domain" description="YetF C-terminal" evidence="8">
    <location>
        <begin position="95"/>
        <end position="163"/>
    </location>
</feature>
<protein>
    <submittedName>
        <fullName evidence="9">DUF421 domain-containing protein</fullName>
    </submittedName>
</protein>
<keyword evidence="3" id="KW-1003">Cell membrane</keyword>
<dbReference type="InterPro" id="IPR023090">
    <property type="entry name" value="UPF0702_alpha/beta_dom_sf"/>
</dbReference>
<dbReference type="GO" id="GO:0005886">
    <property type="term" value="C:plasma membrane"/>
    <property type="evidence" value="ECO:0007669"/>
    <property type="project" value="UniProtKB-SubCell"/>
</dbReference>
<dbReference type="PANTHER" id="PTHR34582">
    <property type="entry name" value="UPF0702 TRANSMEMBRANE PROTEIN YCAP"/>
    <property type="match status" value="1"/>
</dbReference>
<keyword evidence="10" id="KW-1185">Reference proteome</keyword>
<accession>A0A4Y9T996</accession>
<evidence type="ECO:0000256" key="3">
    <source>
        <dbReference type="ARBA" id="ARBA00022475"/>
    </source>
</evidence>
<comment type="caution">
    <text evidence="9">The sequence shown here is derived from an EMBL/GenBank/DDBJ whole genome shotgun (WGS) entry which is preliminary data.</text>
</comment>
<evidence type="ECO:0000256" key="2">
    <source>
        <dbReference type="ARBA" id="ARBA00006448"/>
    </source>
</evidence>
<evidence type="ECO:0000313" key="10">
    <source>
        <dbReference type="Proteomes" id="UP000297258"/>
    </source>
</evidence>
<keyword evidence="5 7" id="KW-1133">Transmembrane helix</keyword>
<evidence type="ECO:0000256" key="7">
    <source>
        <dbReference type="SAM" id="Phobius"/>
    </source>
</evidence>
<dbReference type="InterPro" id="IPR007353">
    <property type="entry name" value="DUF421"/>
</dbReference>
<dbReference type="Proteomes" id="UP000297258">
    <property type="component" value="Unassembled WGS sequence"/>
</dbReference>
<organism evidence="9 10">
    <name type="scientific">Massilia horti</name>
    <dbReference type="NCBI Taxonomy" id="2562153"/>
    <lineage>
        <taxon>Bacteria</taxon>
        <taxon>Pseudomonadati</taxon>
        <taxon>Pseudomonadota</taxon>
        <taxon>Betaproteobacteria</taxon>
        <taxon>Burkholderiales</taxon>
        <taxon>Oxalobacteraceae</taxon>
        <taxon>Telluria group</taxon>
        <taxon>Massilia</taxon>
    </lineage>
</organism>
<dbReference type="EMBL" id="SPUM01000008">
    <property type="protein sequence ID" value="TFW35665.1"/>
    <property type="molecule type" value="Genomic_DNA"/>
</dbReference>
<name>A0A4Y9T996_9BURK</name>
<proteinExistence type="inferred from homology"/>
<keyword evidence="4 7" id="KW-0812">Transmembrane</keyword>
<gene>
    <name evidence="9" type="ORF">E4O92_01525</name>
</gene>
<feature type="transmembrane region" description="Helical" evidence="7">
    <location>
        <begin position="45"/>
        <end position="63"/>
    </location>
</feature>
<dbReference type="Gene3D" id="3.30.240.20">
    <property type="entry name" value="bsu07140 like domains"/>
    <property type="match status" value="1"/>
</dbReference>
<feature type="transmembrane region" description="Helical" evidence="7">
    <location>
        <begin position="20"/>
        <end position="38"/>
    </location>
</feature>
<dbReference type="PANTHER" id="PTHR34582:SF6">
    <property type="entry name" value="UPF0702 TRANSMEMBRANE PROTEIN YCAP"/>
    <property type="match status" value="1"/>
</dbReference>